<feature type="transmembrane region" description="Helical" evidence="8">
    <location>
        <begin position="384"/>
        <end position="405"/>
    </location>
</feature>
<dbReference type="SUPFAM" id="SSF103473">
    <property type="entry name" value="MFS general substrate transporter"/>
    <property type="match status" value="1"/>
</dbReference>
<dbReference type="AlphaFoldDB" id="A0AA89C964"/>
<dbReference type="FunFam" id="1.20.1250.20:FF:000423">
    <property type="entry name" value="Putative inorganic phosphate cotransporter-like Protein"/>
    <property type="match status" value="1"/>
</dbReference>
<evidence type="ECO:0000313" key="11">
    <source>
        <dbReference type="Proteomes" id="UP001186944"/>
    </source>
</evidence>
<evidence type="ECO:0000256" key="6">
    <source>
        <dbReference type="ARBA" id="ARBA00023136"/>
    </source>
</evidence>
<comment type="subcellular location">
    <subcellularLocation>
        <location evidence="1">Membrane</location>
        <topology evidence="1">Multi-pass membrane protein</topology>
    </subcellularLocation>
</comment>
<keyword evidence="6 8" id="KW-0472">Membrane</keyword>
<evidence type="ECO:0000256" key="3">
    <source>
        <dbReference type="ARBA" id="ARBA00022692"/>
    </source>
</evidence>
<dbReference type="InterPro" id="IPR036259">
    <property type="entry name" value="MFS_trans_sf"/>
</dbReference>
<keyword evidence="3 8" id="KW-0812">Transmembrane</keyword>
<keyword evidence="4" id="KW-0769">Symport</keyword>
<dbReference type="GO" id="GO:0016020">
    <property type="term" value="C:membrane"/>
    <property type="evidence" value="ECO:0007669"/>
    <property type="project" value="UniProtKB-SubCell"/>
</dbReference>
<feature type="domain" description="Major facilitator superfamily (MFS) profile" evidence="9">
    <location>
        <begin position="26"/>
        <end position="475"/>
    </location>
</feature>
<feature type="transmembrane region" description="Helical" evidence="8">
    <location>
        <begin position="452"/>
        <end position="471"/>
    </location>
</feature>
<dbReference type="GO" id="GO:0006820">
    <property type="term" value="P:monoatomic anion transport"/>
    <property type="evidence" value="ECO:0007669"/>
    <property type="project" value="TreeGrafter"/>
</dbReference>
<reference evidence="10" key="1">
    <citation type="submission" date="2019-08" db="EMBL/GenBank/DDBJ databases">
        <title>The improved chromosome-level genome for the pearl oyster Pinctada fucata martensii using PacBio sequencing and Hi-C.</title>
        <authorList>
            <person name="Zheng Z."/>
        </authorList>
    </citation>
    <scope>NUCLEOTIDE SEQUENCE</scope>
    <source>
        <strain evidence="10">ZZ-2019</strain>
        <tissue evidence="10">Adductor muscle</tissue>
    </source>
</reference>
<dbReference type="PROSITE" id="PS50850">
    <property type="entry name" value="MFS"/>
    <property type="match status" value="1"/>
</dbReference>
<feature type="compositionally biased region" description="Polar residues" evidence="7">
    <location>
        <begin position="546"/>
        <end position="562"/>
    </location>
</feature>
<evidence type="ECO:0000256" key="5">
    <source>
        <dbReference type="ARBA" id="ARBA00022989"/>
    </source>
</evidence>
<keyword evidence="11" id="KW-1185">Reference proteome</keyword>
<protein>
    <recommendedName>
        <fullName evidence="9">Major facilitator superfamily (MFS) profile domain-containing protein</fullName>
    </recommendedName>
</protein>
<evidence type="ECO:0000256" key="1">
    <source>
        <dbReference type="ARBA" id="ARBA00004141"/>
    </source>
</evidence>
<feature type="transmembrane region" description="Helical" evidence="8">
    <location>
        <begin position="417"/>
        <end position="440"/>
    </location>
</feature>
<feature type="transmembrane region" description="Helical" evidence="8">
    <location>
        <begin position="26"/>
        <end position="45"/>
    </location>
</feature>
<keyword evidence="2" id="KW-0813">Transport</keyword>
<dbReference type="InterPro" id="IPR020846">
    <property type="entry name" value="MFS_dom"/>
</dbReference>
<keyword evidence="5 8" id="KW-1133">Transmembrane helix</keyword>
<comment type="caution">
    <text evidence="10">The sequence shown here is derived from an EMBL/GenBank/DDBJ whole genome shotgun (WGS) entry which is preliminary data.</text>
</comment>
<feature type="compositionally biased region" description="Basic and acidic residues" evidence="7">
    <location>
        <begin position="534"/>
        <end position="544"/>
    </location>
</feature>
<proteinExistence type="predicted"/>
<feature type="transmembrane region" description="Helical" evidence="8">
    <location>
        <begin position="124"/>
        <end position="147"/>
    </location>
</feature>
<dbReference type="InterPro" id="IPR050382">
    <property type="entry name" value="MFS_Na/Anion_cotransporter"/>
</dbReference>
<dbReference type="PANTHER" id="PTHR11662:SF399">
    <property type="entry name" value="FI19708P1-RELATED"/>
    <property type="match status" value="1"/>
</dbReference>
<name>A0AA89C964_PINIB</name>
<evidence type="ECO:0000259" key="9">
    <source>
        <dbReference type="PROSITE" id="PS50850"/>
    </source>
</evidence>
<organism evidence="10 11">
    <name type="scientific">Pinctada imbricata</name>
    <name type="common">Atlantic pearl-oyster</name>
    <name type="synonym">Pinctada martensii</name>
    <dbReference type="NCBI Taxonomy" id="66713"/>
    <lineage>
        <taxon>Eukaryota</taxon>
        <taxon>Metazoa</taxon>
        <taxon>Spiralia</taxon>
        <taxon>Lophotrochozoa</taxon>
        <taxon>Mollusca</taxon>
        <taxon>Bivalvia</taxon>
        <taxon>Autobranchia</taxon>
        <taxon>Pteriomorphia</taxon>
        <taxon>Pterioida</taxon>
        <taxon>Pterioidea</taxon>
        <taxon>Pteriidae</taxon>
        <taxon>Pinctada</taxon>
    </lineage>
</organism>
<evidence type="ECO:0000256" key="2">
    <source>
        <dbReference type="ARBA" id="ARBA00022448"/>
    </source>
</evidence>
<dbReference type="Proteomes" id="UP001186944">
    <property type="component" value="Unassembled WGS sequence"/>
</dbReference>
<evidence type="ECO:0000256" key="7">
    <source>
        <dbReference type="SAM" id="MobiDB-lite"/>
    </source>
</evidence>
<dbReference type="Gene3D" id="1.20.1250.20">
    <property type="entry name" value="MFS general substrate transporter like domains"/>
    <property type="match status" value="2"/>
</dbReference>
<evidence type="ECO:0000313" key="10">
    <source>
        <dbReference type="EMBL" id="KAK3104920.1"/>
    </source>
</evidence>
<dbReference type="GO" id="GO:0015293">
    <property type="term" value="F:symporter activity"/>
    <property type="evidence" value="ECO:0007669"/>
    <property type="project" value="UniProtKB-KW"/>
</dbReference>
<feature type="transmembrane region" description="Helical" evidence="8">
    <location>
        <begin position="358"/>
        <end position="377"/>
    </location>
</feature>
<feature type="transmembrane region" description="Helical" evidence="8">
    <location>
        <begin position="316"/>
        <end position="338"/>
    </location>
</feature>
<dbReference type="PANTHER" id="PTHR11662">
    <property type="entry name" value="SOLUTE CARRIER FAMILY 17"/>
    <property type="match status" value="1"/>
</dbReference>
<feature type="region of interest" description="Disordered" evidence="7">
    <location>
        <begin position="534"/>
        <end position="579"/>
    </location>
</feature>
<dbReference type="Pfam" id="PF07690">
    <property type="entry name" value="MFS_1"/>
    <property type="match status" value="1"/>
</dbReference>
<evidence type="ECO:0000256" key="4">
    <source>
        <dbReference type="ARBA" id="ARBA00022847"/>
    </source>
</evidence>
<evidence type="ECO:0000256" key="8">
    <source>
        <dbReference type="SAM" id="Phobius"/>
    </source>
</evidence>
<dbReference type="FunFam" id="1.20.1250.20:FF:000003">
    <property type="entry name" value="Solute carrier family 17 member 3"/>
    <property type="match status" value="1"/>
</dbReference>
<feature type="transmembrane region" description="Helical" evidence="8">
    <location>
        <begin position="153"/>
        <end position="172"/>
    </location>
</feature>
<sequence>MSGYLYRIISPTEHGNVPCCLSQRWILAYLFLLGFTFVYALRINLSMALVCMVRTENTTTELGTNVTDGDCVPNAQTLEKMNEHAEFDWDKTTVSSLTASFFYGYIITQIPGGWLADRYGGKRVFGYAMLISAISTLLMPVCTRASIVATYALRVILGLATAVSFPAMQSLWGRWAPKYERSRLISVSGLGTMFGFILTFSTSGVLCDYGFDNGWGSIFYIGGGCTLIWVAIWFIVVSDTPDESKWISEVERNYINSNIEYNTAIRTSRVPWKSIASSPAVWACLTAHICNNWTNYTLLTSLPMFMKEALKFDVKSVWNGFLSAVPYVASLISAFISGQTADIIRSKRLLNTTNTRKVYQIIAFLGAGALLIATGFMTCAYRNLAVAFLSLAVMFTGLCRAGYTVNHVDFAPKYAGVMYGITNTFATIPGMVAPLVAGALTPNKTQEEWRSVFYVCAAFDLFGAIVFGVFASGELQPWAEDKIELVVIPNEHTEKAVQGNSSTDKPGKDAAYEGTANGDLVAKTEDINMEVIDNEERGGKREINDDANTNATVVNNEYSKNSTENEKRLGADSEIYPLF</sequence>
<feature type="transmembrane region" description="Helical" evidence="8">
    <location>
        <begin position="218"/>
        <end position="237"/>
    </location>
</feature>
<feature type="transmembrane region" description="Helical" evidence="8">
    <location>
        <begin position="184"/>
        <end position="206"/>
    </location>
</feature>
<dbReference type="EMBL" id="VSWD01000004">
    <property type="protein sequence ID" value="KAK3104920.1"/>
    <property type="molecule type" value="Genomic_DNA"/>
</dbReference>
<dbReference type="InterPro" id="IPR011701">
    <property type="entry name" value="MFS"/>
</dbReference>
<gene>
    <name evidence="10" type="ORF">FSP39_013216</name>
</gene>
<dbReference type="CDD" id="cd17318">
    <property type="entry name" value="MFS_SLC17"/>
    <property type="match status" value="1"/>
</dbReference>
<accession>A0AA89C964</accession>